<dbReference type="PANTHER" id="PTHR43711">
    <property type="entry name" value="TWO-COMPONENT HISTIDINE KINASE"/>
    <property type="match status" value="1"/>
</dbReference>
<evidence type="ECO:0000259" key="8">
    <source>
        <dbReference type="PROSITE" id="PS50109"/>
    </source>
</evidence>
<evidence type="ECO:0000256" key="5">
    <source>
        <dbReference type="ARBA" id="ARBA00022777"/>
    </source>
</evidence>
<protein>
    <recommendedName>
        <fullName evidence="2">histidine kinase</fullName>
        <ecNumber evidence="2">2.7.13.3</ecNumber>
    </recommendedName>
</protein>
<evidence type="ECO:0000313" key="9">
    <source>
        <dbReference type="EMBL" id="GAI31215.1"/>
    </source>
</evidence>
<keyword evidence="6" id="KW-0902">Two-component regulatory system</keyword>
<dbReference type="CDD" id="cd00075">
    <property type="entry name" value="HATPase"/>
    <property type="match status" value="1"/>
</dbReference>
<evidence type="ECO:0000256" key="6">
    <source>
        <dbReference type="ARBA" id="ARBA00023012"/>
    </source>
</evidence>
<evidence type="ECO:0000256" key="1">
    <source>
        <dbReference type="ARBA" id="ARBA00000085"/>
    </source>
</evidence>
<keyword evidence="4" id="KW-0808">Transferase</keyword>
<proteinExistence type="predicted"/>
<dbReference type="CDD" id="cd00082">
    <property type="entry name" value="HisKA"/>
    <property type="match status" value="1"/>
</dbReference>
<dbReference type="AlphaFoldDB" id="X1NWN8"/>
<accession>X1NWN8</accession>
<gene>
    <name evidence="9" type="ORF">S06H3_26788</name>
</gene>
<evidence type="ECO:0000256" key="2">
    <source>
        <dbReference type="ARBA" id="ARBA00012438"/>
    </source>
</evidence>
<name>X1NWN8_9ZZZZ</name>
<dbReference type="FunFam" id="3.30.565.10:FF:000006">
    <property type="entry name" value="Sensor histidine kinase WalK"/>
    <property type="match status" value="1"/>
</dbReference>
<dbReference type="PANTHER" id="PTHR43711:SF1">
    <property type="entry name" value="HISTIDINE KINASE 1"/>
    <property type="match status" value="1"/>
</dbReference>
<dbReference type="InterPro" id="IPR004358">
    <property type="entry name" value="Sig_transdc_His_kin-like_C"/>
</dbReference>
<dbReference type="EC" id="2.7.13.3" evidence="2"/>
<keyword evidence="3" id="KW-0597">Phosphoprotein</keyword>
<evidence type="ECO:0000256" key="4">
    <source>
        <dbReference type="ARBA" id="ARBA00022679"/>
    </source>
</evidence>
<dbReference type="Pfam" id="PF00512">
    <property type="entry name" value="HisKA"/>
    <property type="match status" value="1"/>
</dbReference>
<dbReference type="FunFam" id="1.10.287.130:FF:000001">
    <property type="entry name" value="Two-component sensor histidine kinase"/>
    <property type="match status" value="1"/>
</dbReference>
<dbReference type="Gene3D" id="3.30.565.10">
    <property type="entry name" value="Histidine kinase-like ATPase, C-terminal domain"/>
    <property type="match status" value="1"/>
</dbReference>
<dbReference type="PROSITE" id="PS50109">
    <property type="entry name" value="HIS_KIN"/>
    <property type="match status" value="1"/>
</dbReference>
<dbReference type="GO" id="GO:0000155">
    <property type="term" value="F:phosphorelay sensor kinase activity"/>
    <property type="evidence" value="ECO:0007669"/>
    <property type="project" value="InterPro"/>
</dbReference>
<dbReference type="InterPro" id="IPR050736">
    <property type="entry name" value="Sensor_HK_Regulatory"/>
</dbReference>
<dbReference type="Pfam" id="PF02518">
    <property type="entry name" value="HATPase_c"/>
    <property type="match status" value="1"/>
</dbReference>
<dbReference type="InterPro" id="IPR005467">
    <property type="entry name" value="His_kinase_dom"/>
</dbReference>
<dbReference type="InterPro" id="IPR036097">
    <property type="entry name" value="HisK_dim/P_sf"/>
</dbReference>
<dbReference type="SUPFAM" id="SSF47384">
    <property type="entry name" value="Homodimeric domain of signal transducing histidine kinase"/>
    <property type="match status" value="1"/>
</dbReference>
<sequence length="257" mass="29011">MLLAVTLALTSLWLSTRAQLKLAQKKDDFISAVSHELRTPLTSIRMYSEILEKNWVKSKKKLAEYYSSMRQESERLSRLIENVLDFSRIQRDRKKYTFSLGDINECIADVVEMMTPYAAQSAFSIKMDLEHPAQTAFDGDAVTQIVVNLLDNAIKYARDAEDKTITVRTRSDEQFILIEVEDHGPGVPHRQRKKIFEEFYRSGAEATRETTGIGLGLALVKKFAQAHNGFVEIITAKPTGAIFRVALPLLVAGRGQT</sequence>
<comment type="caution">
    <text evidence="9">The sequence shown here is derived from an EMBL/GenBank/DDBJ whole genome shotgun (WGS) entry which is preliminary data.</text>
</comment>
<dbReference type="SMART" id="SM00387">
    <property type="entry name" value="HATPase_c"/>
    <property type="match status" value="1"/>
</dbReference>
<comment type="catalytic activity">
    <reaction evidence="1">
        <text>ATP + protein L-histidine = ADP + protein N-phospho-L-histidine.</text>
        <dbReference type="EC" id="2.7.13.3"/>
    </reaction>
</comment>
<feature type="domain" description="Histidine kinase" evidence="8">
    <location>
        <begin position="32"/>
        <end position="251"/>
    </location>
</feature>
<dbReference type="PRINTS" id="PR00344">
    <property type="entry name" value="BCTRLSENSOR"/>
</dbReference>
<keyword evidence="7" id="KW-0472">Membrane</keyword>
<organism evidence="9">
    <name type="scientific">marine sediment metagenome</name>
    <dbReference type="NCBI Taxonomy" id="412755"/>
    <lineage>
        <taxon>unclassified sequences</taxon>
        <taxon>metagenomes</taxon>
        <taxon>ecological metagenomes</taxon>
    </lineage>
</organism>
<dbReference type="Gene3D" id="1.10.287.130">
    <property type="match status" value="1"/>
</dbReference>
<keyword evidence="5" id="KW-0418">Kinase</keyword>
<dbReference type="InterPro" id="IPR003661">
    <property type="entry name" value="HisK_dim/P_dom"/>
</dbReference>
<evidence type="ECO:0000256" key="7">
    <source>
        <dbReference type="ARBA" id="ARBA00023136"/>
    </source>
</evidence>
<evidence type="ECO:0000256" key="3">
    <source>
        <dbReference type="ARBA" id="ARBA00022553"/>
    </source>
</evidence>
<dbReference type="InterPro" id="IPR003594">
    <property type="entry name" value="HATPase_dom"/>
</dbReference>
<dbReference type="SMART" id="SM00388">
    <property type="entry name" value="HisKA"/>
    <property type="match status" value="1"/>
</dbReference>
<dbReference type="EMBL" id="BARV01015506">
    <property type="protein sequence ID" value="GAI31215.1"/>
    <property type="molecule type" value="Genomic_DNA"/>
</dbReference>
<reference evidence="9" key="1">
    <citation type="journal article" date="2014" name="Front. Microbiol.">
        <title>High frequency of phylogenetically diverse reductive dehalogenase-homologous genes in deep subseafloor sedimentary metagenomes.</title>
        <authorList>
            <person name="Kawai M."/>
            <person name="Futagami T."/>
            <person name="Toyoda A."/>
            <person name="Takaki Y."/>
            <person name="Nishi S."/>
            <person name="Hori S."/>
            <person name="Arai W."/>
            <person name="Tsubouchi T."/>
            <person name="Morono Y."/>
            <person name="Uchiyama I."/>
            <person name="Ito T."/>
            <person name="Fujiyama A."/>
            <person name="Inagaki F."/>
            <person name="Takami H."/>
        </authorList>
    </citation>
    <scope>NUCLEOTIDE SEQUENCE</scope>
    <source>
        <strain evidence="9">Expedition CK06-06</strain>
    </source>
</reference>
<dbReference type="InterPro" id="IPR036890">
    <property type="entry name" value="HATPase_C_sf"/>
</dbReference>
<dbReference type="SUPFAM" id="SSF55874">
    <property type="entry name" value="ATPase domain of HSP90 chaperone/DNA topoisomerase II/histidine kinase"/>
    <property type="match status" value="1"/>
</dbReference>